<dbReference type="InterPro" id="IPR011042">
    <property type="entry name" value="6-blade_b-propeller_TolB-like"/>
</dbReference>
<dbReference type="Proteomes" id="UP000283855">
    <property type="component" value="Unassembled WGS sequence"/>
</dbReference>
<sequence length="354" mass="39822">MRNNLTFILIYSIATLFLGGCNSVSKEVYPRYADFPEVRTLSQVKAISCDSVYLRYPYRVEIKDSLAVILDLHPESCFLHAFTYPDWKYVVSFGRRGEGPDEILSAERVRIISPDSVWVLDSNRRQITRWRISASSGNVERAEEILLDERLIRTLDFCKTDGGFLVTDYTGNYRYHVLDAHGQIKESVGSIPTEKVVADDGRMALAQAWRSFMDYNPENGVLAMVTQLGEVIEVFNLKTGEHREYYGPAGEPVFSVSGSEAISRGIKGFNEVVVTDSCICAVFDGTTFEERVRAFRSDKELPDGGQSVYVFGLEGNPLKKMKLDHSVFGLSISKEGLYATSTDTDCPVIRICRF</sequence>
<dbReference type="SUPFAM" id="SSF50969">
    <property type="entry name" value="YVTN repeat-like/Quinoprotein amine dehydrogenase"/>
    <property type="match status" value="1"/>
</dbReference>
<evidence type="ECO:0000313" key="2">
    <source>
        <dbReference type="Proteomes" id="UP000283855"/>
    </source>
</evidence>
<dbReference type="RefSeq" id="WP_118400372.1">
    <property type="nucleotide sequence ID" value="NZ_CABJGD010000013.1"/>
</dbReference>
<name>A0A413T082_9BACT</name>
<dbReference type="Gene3D" id="2.120.10.30">
    <property type="entry name" value="TolB, C-terminal domain"/>
    <property type="match status" value="1"/>
</dbReference>
<evidence type="ECO:0000313" key="1">
    <source>
        <dbReference type="EMBL" id="RHA75894.1"/>
    </source>
</evidence>
<accession>A0A413T082</accession>
<dbReference type="Pfam" id="PF15869">
    <property type="entry name" value="TolB_like"/>
    <property type="match status" value="1"/>
</dbReference>
<evidence type="ECO:0008006" key="3">
    <source>
        <dbReference type="Google" id="ProtNLM"/>
    </source>
</evidence>
<dbReference type="InterPro" id="IPR011044">
    <property type="entry name" value="Quino_amine_DH_bsu"/>
</dbReference>
<dbReference type="EMBL" id="QSFT01000013">
    <property type="protein sequence ID" value="RHA75894.1"/>
    <property type="molecule type" value="Genomic_DNA"/>
</dbReference>
<comment type="caution">
    <text evidence="1">The sequence shown here is derived from an EMBL/GenBank/DDBJ whole genome shotgun (WGS) entry which is preliminary data.</text>
</comment>
<dbReference type="PROSITE" id="PS51257">
    <property type="entry name" value="PROKAR_LIPOPROTEIN"/>
    <property type="match status" value="1"/>
</dbReference>
<gene>
    <name evidence="1" type="ORF">DW921_07570</name>
</gene>
<protein>
    <recommendedName>
        <fullName evidence="3">6-bladed beta-propeller</fullName>
    </recommendedName>
</protein>
<organism evidence="1 2">
    <name type="scientific">Phocaeicola coprophilus</name>
    <dbReference type="NCBI Taxonomy" id="387090"/>
    <lineage>
        <taxon>Bacteria</taxon>
        <taxon>Pseudomonadati</taxon>
        <taxon>Bacteroidota</taxon>
        <taxon>Bacteroidia</taxon>
        <taxon>Bacteroidales</taxon>
        <taxon>Bacteroidaceae</taxon>
        <taxon>Phocaeicola</taxon>
    </lineage>
</organism>
<reference evidence="1 2" key="1">
    <citation type="submission" date="2018-08" db="EMBL/GenBank/DDBJ databases">
        <title>A genome reference for cultivated species of the human gut microbiota.</title>
        <authorList>
            <person name="Zou Y."/>
            <person name="Xue W."/>
            <person name="Luo G."/>
        </authorList>
    </citation>
    <scope>NUCLEOTIDE SEQUENCE [LARGE SCALE GENOMIC DNA]</scope>
    <source>
        <strain evidence="1 2">AM42-38</strain>
    </source>
</reference>
<dbReference type="AlphaFoldDB" id="A0A413T082"/>
<proteinExistence type="predicted"/>